<protein>
    <submittedName>
        <fullName evidence="10">Trypsin-like serine protease</fullName>
    </submittedName>
</protein>
<feature type="chain" id="PRO_5020546063" evidence="8">
    <location>
        <begin position="28"/>
        <end position="291"/>
    </location>
</feature>
<sequence>MRPSTVRRAAAALAVTALTLTALPAKADPVKPPRLSAAAITSALNEDVSIPGTTWMTRPDGTVEVSYDSTVTGSKLTSLTGVTKKLGEGVVLTKLPGKLTTRISGGSAIYGGNVKCSAGFNVSRRGIYYLLTAGHCGAEAATWYNNSAKTSRLGSRHHFSFPGNDYSLIVYRTDIPRPGGSVNLYNGRSQDISRAVNPNLGKYVYRAGGTTGLQHGTVTGLNVTVNYPEGRVTGMIRSSVCSEPGDSGGPLFYRQYAYGLLSGGSGDCSSGGVSYFQPVVEALTRYGVAVY</sequence>
<evidence type="ECO:0000256" key="7">
    <source>
        <dbReference type="PIRSR" id="PIRSR001134-2"/>
    </source>
</evidence>
<organism evidence="10 11">
    <name type="scientific">Kribbella capetownensis</name>
    <dbReference type="NCBI Taxonomy" id="1572659"/>
    <lineage>
        <taxon>Bacteria</taxon>
        <taxon>Bacillati</taxon>
        <taxon>Actinomycetota</taxon>
        <taxon>Actinomycetes</taxon>
        <taxon>Propionibacteriales</taxon>
        <taxon>Kribbellaceae</taxon>
        <taxon>Kribbella</taxon>
    </lineage>
</organism>
<dbReference type="RefSeq" id="WP_131518444.1">
    <property type="nucleotide sequence ID" value="NZ_SJKD01000011.1"/>
</dbReference>
<name>A0A4R0JD33_9ACTN</name>
<dbReference type="InterPro" id="IPR009003">
    <property type="entry name" value="Peptidase_S1_PA"/>
</dbReference>
<feature type="disulfide bond" evidence="7">
    <location>
        <begin position="116"/>
        <end position="136"/>
    </location>
</feature>
<evidence type="ECO:0000256" key="5">
    <source>
        <dbReference type="ARBA" id="ARBA00023157"/>
    </source>
</evidence>
<dbReference type="PIRSF" id="PIRSF001134">
    <property type="entry name" value="Streptogrisin"/>
    <property type="match status" value="1"/>
</dbReference>
<dbReference type="InterPro" id="IPR033116">
    <property type="entry name" value="TRYPSIN_SER"/>
</dbReference>
<dbReference type="Gene3D" id="2.40.10.10">
    <property type="entry name" value="Trypsin-like serine proteases"/>
    <property type="match status" value="2"/>
</dbReference>
<evidence type="ECO:0000256" key="1">
    <source>
        <dbReference type="ARBA" id="ARBA00007664"/>
    </source>
</evidence>
<dbReference type="Pfam" id="PF00089">
    <property type="entry name" value="Trypsin"/>
    <property type="match status" value="1"/>
</dbReference>
<evidence type="ECO:0000313" key="11">
    <source>
        <dbReference type="Proteomes" id="UP000293342"/>
    </source>
</evidence>
<dbReference type="AlphaFoldDB" id="A0A4R0JD33"/>
<proteinExistence type="inferred from homology"/>
<feature type="signal peptide" evidence="8">
    <location>
        <begin position="1"/>
        <end position="27"/>
    </location>
</feature>
<evidence type="ECO:0000256" key="3">
    <source>
        <dbReference type="ARBA" id="ARBA00022801"/>
    </source>
</evidence>
<evidence type="ECO:0000256" key="2">
    <source>
        <dbReference type="ARBA" id="ARBA00022670"/>
    </source>
</evidence>
<keyword evidence="3" id="KW-0378">Hydrolase</keyword>
<dbReference type="PROSITE" id="PS00135">
    <property type="entry name" value="TRYPSIN_SER"/>
    <property type="match status" value="1"/>
</dbReference>
<dbReference type="PRINTS" id="PR00861">
    <property type="entry name" value="ALYTICPTASE"/>
</dbReference>
<evidence type="ECO:0000256" key="4">
    <source>
        <dbReference type="ARBA" id="ARBA00022825"/>
    </source>
</evidence>
<dbReference type="GO" id="GO:0004252">
    <property type="term" value="F:serine-type endopeptidase activity"/>
    <property type="evidence" value="ECO:0007669"/>
    <property type="project" value="InterPro"/>
</dbReference>
<dbReference type="InterPro" id="IPR001254">
    <property type="entry name" value="Trypsin_dom"/>
</dbReference>
<keyword evidence="5 7" id="KW-1015">Disulfide bond</keyword>
<feature type="active site" description="Charge relay system" evidence="6">
    <location>
        <position position="165"/>
    </location>
</feature>
<dbReference type="Proteomes" id="UP000293342">
    <property type="component" value="Unassembled WGS sequence"/>
</dbReference>
<dbReference type="EMBL" id="SJKD01000011">
    <property type="protein sequence ID" value="TCC43957.1"/>
    <property type="molecule type" value="Genomic_DNA"/>
</dbReference>
<dbReference type="InterPro" id="IPR043504">
    <property type="entry name" value="Peptidase_S1_PA_chymotrypsin"/>
</dbReference>
<accession>A0A4R0JD33</accession>
<feature type="domain" description="Peptidase S1" evidence="9">
    <location>
        <begin position="107"/>
        <end position="279"/>
    </location>
</feature>
<dbReference type="GO" id="GO:0006508">
    <property type="term" value="P:proteolysis"/>
    <property type="evidence" value="ECO:0007669"/>
    <property type="project" value="UniProtKB-KW"/>
</dbReference>
<keyword evidence="4" id="KW-0720">Serine protease</keyword>
<evidence type="ECO:0000259" key="9">
    <source>
        <dbReference type="Pfam" id="PF00089"/>
    </source>
</evidence>
<comment type="similarity">
    <text evidence="1">Belongs to the peptidase S1 family.</text>
</comment>
<dbReference type="SUPFAM" id="SSF50494">
    <property type="entry name" value="Trypsin-like serine proteases"/>
    <property type="match status" value="1"/>
</dbReference>
<evidence type="ECO:0000256" key="6">
    <source>
        <dbReference type="PIRSR" id="PIRSR001134-1"/>
    </source>
</evidence>
<dbReference type="PROSITE" id="PS00134">
    <property type="entry name" value="TRYPSIN_HIS"/>
    <property type="match status" value="1"/>
</dbReference>
<dbReference type="CDD" id="cd21112">
    <property type="entry name" value="alphaLP-like"/>
    <property type="match status" value="1"/>
</dbReference>
<feature type="active site" description="Charge relay system" evidence="6">
    <location>
        <position position="135"/>
    </location>
</feature>
<evidence type="ECO:0000256" key="8">
    <source>
        <dbReference type="SAM" id="SignalP"/>
    </source>
</evidence>
<dbReference type="InterPro" id="IPR001316">
    <property type="entry name" value="Pept_S1A_streptogrisin"/>
</dbReference>
<dbReference type="OrthoDB" id="3744945at2"/>
<dbReference type="InterPro" id="IPR018114">
    <property type="entry name" value="TRYPSIN_HIS"/>
</dbReference>
<evidence type="ECO:0000313" key="10">
    <source>
        <dbReference type="EMBL" id="TCC43957.1"/>
    </source>
</evidence>
<reference evidence="10 11" key="1">
    <citation type="submission" date="2019-02" db="EMBL/GenBank/DDBJ databases">
        <title>Kribbella capetownensis sp. nov. and Kribbella speibonae sp. nov., isolated from soil.</title>
        <authorList>
            <person name="Curtis S.M."/>
            <person name="Norton I."/>
            <person name="Everest G.J."/>
            <person name="Meyers P.R."/>
        </authorList>
    </citation>
    <scope>NUCLEOTIDE SEQUENCE [LARGE SCALE GENOMIC DNA]</scope>
    <source>
        <strain evidence="10 11">YM53</strain>
    </source>
</reference>
<feature type="disulfide bond" evidence="7">
    <location>
        <begin position="241"/>
        <end position="268"/>
    </location>
</feature>
<gene>
    <name evidence="10" type="ORF">E0H75_37385</name>
</gene>
<keyword evidence="11" id="KW-1185">Reference proteome</keyword>
<comment type="caution">
    <text evidence="10">The sequence shown here is derived from an EMBL/GenBank/DDBJ whole genome shotgun (WGS) entry which is preliminary data.</text>
</comment>
<feature type="active site" description="Charge relay system" evidence="6">
    <location>
        <position position="247"/>
    </location>
</feature>
<keyword evidence="2 10" id="KW-0645">Protease</keyword>
<keyword evidence="8" id="KW-0732">Signal</keyword>